<dbReference type="RefSeq" id="WP_052288206.1">
    <property type="nucleotide sequence ID" value="NZ_QVFV01000001.1"/>
</dbReference>
<dbReference type="OrthoDB" id="531332at2"/>
<reference evidence="1 2" key="1">
    <citation type="submission" date="2018-11" db="EMBL/GenBank/DDBJ databases">
        <title>Whole genome sequencing of an environmental sample.</title>
        <authorList>
            <person name="Sarangi A.N."/>
            <person name="Singh D."/>
            <person name="Tripathy S."/>
        </authorList>
    </citation>
    <scope>NUCLEOTIDE SEQUENCE [LARGE SCALE GENOMIC DNA]</scope>
    <source>
        <strain evidence="1 2">Lakshadweep</strain>
    </source>
</reference>
<organism evidence="1 2">
    <name type="scientific">Leptolyngbya iicbica LK</name>
    <dbReference type="NCBI Taxonomy" id="2294035"/>
    <lineage>
        <taxon>Bacteria</taxon>
        <taxon>Bacillati</taxon>
        <taxon>Cyanobacteriota</taxon>
        <taxon>Cyanophyceae</taxon>
        <taxon>Leptolyngbyales</taxon>
        <taxon>Leptolyngbyaceae</taxon>
        <taxon>Leptolyngbya group</taxon>
        <taxon>Leptolyngbya</taxon>
        <taxon>Leptolyngbya iicbica</taxon>
    </lineage>
</organism>
<comment type="caution">
    <text evidence="1">The sequence shown here is derived from an EMBL/GenBank/DDBJ whole genome shotgun (WGS) entry which is preliminary data.</text>
</comment>
<dbReference type="Proteomes" id="UP000292459">
    <property type="component" value="Unassembled WGS sequence"/>
</dbReference>
<name>A0A4Q7EFT2_9CYAN</name>
<gene>
    <name evidence="1" type="ORF">DYY88_02315</name>
</gene>
<dbReference type="EMBL" id="QVFV01000001">
    <property type="protein sequence ID" value="RZM82113.1"/>
    <property type="molecule type" value="Genomic_DNA"/>
</dbReference>
<accession>A0A4Q7EFT2</accession>
<sequence>MDQGVGDFTARNQAWLLEQAGFGLVDQEAVRPTTAAESTLTTGVTAARGAQTLSLTRGVLPESQRVNRTSHSLEVSHASPLAPLRARDREALDDFFERDDVSDIALDIHRYLSRMYPEPCWEDEPYEFLKGFI</sequence>
<keyword evidence="2" id="KW-1185">Reference proteome</keyword>
<evidence type="ECO:0000313" key="2">
    <source>
        <dbReference type="Proteomes" id="UP000292459"/>
    </source>
</evidence>
<proteinExistence type="predicted"/>
<dbReference type="AlphaFoldDB" id="A0A4Q7EFT2"/>
<protein>
    <submittedName>
        <fullName evidence="1">Uncharacterized protein</fullName>
    </submittedName>
</protein>
<evidence type="ECO:0000313" key="1">
    <source>
        <dbReference type="EMBL" id="RZM82113.1"/>
    </source>
</evidence>